<gene>
    <name evidence="1" type="ORF">KUDE01_018538</name>
</gene>
<comment type="caution">
    <text evidence="1">The sequence shown here is derived from an EMBL/GenBank/DDBJ whole genome shotgun (WGS) entry which is preliminary data.</text>
</comment>
<evidence type="ECO:0000313" key="1">
    <source>
        <dbReference type="EMBL" id="KAK1899016.1"/>
    </source>
</evidence>
<reference evidence="1" key="1">
    <citation type="submission" date="2023-04" db="EMBL/GenBank/DDBJ databases">
        <title>Chromosome-level genome of Chaenocephalus aceratus.</title>
        <authorList>
            <person name="Park H."/>
        </authorList>
    </citation>
    <scope>NUCLEOTIDE SEQUENCE</scope>
    <source>
        <strain evidence="1">DE</strain>
        <tissue evidence="1">Muscle</tissue>
    </source>
</reference>
<evidence type="ECO:0000313" key="2">
    <source>
        <dbReference type="Proteomes" id="UP001228049"/>
    </source>
</evidence>
<keyword evidence="2" id="KW-1185">Reference proteome</keyword>
<dbReference type="EMBL" id="JASDAP010000008">
    <property type="protein sequence ID" value="KAK1899016.1"/>
    <property type="molecule type" value="Genomic_DNA"/>
</dbReference>
<protein>
    <submittedName>
        <fullName evidence="1">Semaphorin-1A</fullName>
    </submittedName>
</protein>
<feature type="non-terminal residue" evidence="1">
    <location>
        <position position="1"/>
    </location>
</feature>
<accession>A0AAD9FF53</accession>
<feature type="non-terminal residue" evidence="1">
    <location>
        <position position="58"/>
    </location>
</feature>
<dbReference type="Proteomes" id="UP001228049">
    <property type="component" value="Unassembled WGS sequence"/>
</dbReference>
<proteinExistence type="predicted"/>
<name>A0AAD9FF53_DISEL</name>
<sequence length="58" mass="6736">LMVHPVILGEDDTVVEKTRQLCPFSPDRLCLAITAMFCHFMQGERRRHLLKSLSLLRL</sequence>
<dbReference type="AlphaFoldDB" id="A0AAD9FF53"/>
<organism evidence="1 2">
    <name type="scientific">Dissostichus eleginoides</name>
    <name type="common">Patagonian toothfish</name>
    <name type="synonym">Dissostichus amissus</name>
    <dbReference type="NCBI Taxonomy" id="100907"/>
    <lineage>
        <taxon>Eukaryota</taxon>
        <taxon>Metazoa</taxon>
        <taxon>Chordata</taxon>
        <taxon>Craniata</taxon>
        <taxon>Vertebrata</taxon>
        <taxon>Euteleostomi</taxon>
        <taxon>Actinopterygii</taxon>
        <taxon>Neopterygii</taxon>
        <taxon>Teleostei</taxon>
        <taxon>Neoteleostei</taxon>
        <taxon>Acanthomorphata</taxon>
        <taxon>Eupercaria</taxon>
        <taxon>Perciformes</taxon>
        <taxon>Notothenioidei</taxon>
        <taxon>Nototheniidae</taxon>
        <taxon>Dissostichus</taxon>
    </lineage>
</organism>